<proteinExistence type="evidence at transcript level"/>
<dbReference type="Pfam" id="PF00201">
    <property type="entry name" value="UDPGT"/>
    <property type="match status" value="1"/>
</dbReference>
<evidence type="ECO:0000256" key="1">
    <source>
        <dbReference type="ARBA" id="ARBA00004721"/>
    </source>
</evidence>
<dbReference type="EMBL" id="AB909377">
    <property type="protein sequence ID" value="BAP90362.1"/>
    <property type="molecule type" value="mRNA"/>
</dbReference>
<keyword evidence="4 5" id="KW-0808">Transferase</keyword>
<evidence type="ECO:0000256" key="5">
    <source>
        <dbReference type="RuleBase" id="RU003718"/>
    </source>
</evidence>
<gene>
    <name evidence="7" type="primary">FeGT1</name>
</gene>
<organism evidence="7">
    <name type="scientific">Fagopyrum esculentum</name>
    <name type="common">Common buckwheat</name>
    <name type="synonym">Polygonum fagopyrum</name>
    <dbReference type="NCBI Taxonomy" id="3617"/>
    <lineage>
        <taxon>Eukaryota</taxon>
        <taxon>Viridiplantae</taxon>
        <taxon>Streptophyta</taxon>
        <taxon>Embryophyta</taxon>
        <taxon>Tracheophyta</taxon>
        <taxon>Spermatophyta</taxon>
        <taxon>Magnoliopsida</taxon>
        <taxon>eudicotyledons</taxon>
        <taxon>Gunneridae</taxon>
        <taxon>Pentapetalae</taxon>
        <taxon>Caryophyllales</taxon>
        <taxon>Polygonaceae</taxon>
        <taxon>Polygonoideae</taxon>
        <taxon>Fagopyreae</taxon>
        <taxon>Fagopyrum</taxon>
    </lineage>
</organism>
<comment type="pathway">
    <text evidence="1">Secondary metabolite biosynthesis; terpenoid biosynthesis.</text>
</comment>
<name>A0A0A1HAN7_FAGES</name>
<dbReference type="PANTHER" id="PTHR48047">
    <property type="entry name" value="GLYCOSYLTRANSFERASE"/>
    <property type="match status" value="1"/>
</dbReference>
<protein>
    <recommendedName>
        <fullName evidence="6">Glycosyltransferase</fullName>
        <ecNumber evidence="6">2.4.1.-</ecNumber>
    </recommendedName>
</protein>
<dbReference type="PROSITE" id="PS00375">
    <property type="entry name" value="UDPGT"/>
    <property type="match status" value="1"/>
</dbReference>
<evidence type="ECO:0000313" key="7">
    <source>
        <dbReference type="EMBL" id="BAP90362.1"/>
    </source>
</evidence>
<dbReference type="SUPFAM" id="SSF53756">
    <property type="entry name" value="UDP-Glycosyltransferase/glycogen phosphorylase"/>
    <property type="match status" value="1"/>
</dbReference>
<dbReference type="InterPro" id="IPR035595">
    <property type="entry name" value="UDP_glycos_trans_CS"/>
</dbReference>
<dbReference type="GO" id="GO:0035251">
    <property type="term" value="F:UDP-glucosyltransferase activity"/>
    <property type="evidence" value="ECO:0007669"/>
    <property type="project" value="TreeGrafter"/>
</dbReference>
<dbReference type="Gene3D" id="3.40.50.2000">
    <property type="entry name" value="Glycogen Phosphorylase B"/>
    <property type="match status" value="2"/>
</dbReference>
<dbReference type="InterPro" id="IPR002213">
    <property type="entry name" value="UDP_glucos_trans"/>
</dbReference>
<dbReference type="FunFam" id="3.40.50.2000:FF:000103">
    <property type="entry name" value="Glycosyltransferase"/>
    <property type="match status" value="1"/>
</dbReference>
<dbReference type="AlphaFoldDB" id="A0A0A1HAN7"/>
<dbReference type="CDD" id="cd03784">
    <property type="entry name" value="GT1_Gtf-like"/>
    <property type="match status" value="1"/>
</dbReference>
<comment type="similarity">
    <text evidence="2 5">Belongs to the UDP-glycosyltransferase family.</text>
</comment>
<keyword evidence="3 5" id="KW-0328">Glycosyltransferase</keyword>
<evidence type="ECO:0000256" key="2">
    <source>
        <dbReference type="ARBA" id="ARBA00009995"/>
    </source>
</evidence>
<evidence type="ECO:0000256" key="6">
    <source>
        <dbReference type="RuleBase" id="RU362057"/>
    </source>
</evidence>
<reference evidence="7" key="1">
    <citation type="journal article" date="2014" name="Plant J.">
        <title>Purification, molecular cloning and functional characterization of flavonoid C-glucosyltransferases from Fagopyrum esculentum M. (buckwheat) cotyledon.</title>
        <authorList>
            <person name="Nagatomo Y."/>
            <person name="Usui S."/>
            <person name="Ito T."/>
            <person name="Kato A."/>
            <person name="Shimosaka M."/>
            <person name="Taguchi G."/>
        </authorList>
    </citation>
    <scope>NUCLEOTIDE SEQUENCE</scope>
</reference>
<evidence type="ECO:0000256" key="4">
    <source>
        <dbReference type="ARBA" id="ARBA00022679"/>
    </source>
</evidence>
<sequence>MSKTIAMKSRISSKHILLLPFMAQGHMKPFLQLAHHIKRRTTNLTITILTTPANVQLLHRISQNRKLLELGSDSSSVVRLVPLVFSCSDHGLPDQVENTNAQPLDVIVKLLHASTALEAPVRRFVEEEIVTKEECPPLCIIADVFLGWAVQLAYSLASLPLSFSTAGAYGSAVYLSIWGDLPKQDFTEEKEFFHKFPETRRFLSSLDRDTSDTDEWCKFIKPQLSLSVKSVGWLCNTVDELEPMGLSILRSYIKLPVWGIASTKSIAANDEANMQSDQQMIVRWLDSQPQNSVVYICFGSQSTPISESQMLELAIGLEESGKRFIWVTNSPIGFDTLGFQQRVIETQKRGLLLHKWAPQMEILSHKSTGAFLSHCGWNSVLESLSQGIPMIGWPYFAEQVCNLRMLEEMGVAVELPRGPDNSFRREDVKRVVNMVLDMEGKGIEMKKKATEVGKSIHLATVKEDGGCKGSSIKAIDDVLQMLFDHPL</sequence>
<dbReference type="FunFam" id="3.40.50.2000:FF:000037">
    <property type="entry name" value="Glycosyltransferase"/>
    <property type="match status" value="1"/>
</dbReference>
<dbReference type="EC" id="2.4.1.-" evidence="6"/>
<evidence type="ECO:0000256" key="3">
    <source>
        <dbReference type="ARBA" id="ARBA00022676"/>
    </source>
</evidence>
<dbReference type="PANTHER" id="PTHR48047:SF107">
    <property type="entry name" value="UDP-GLYCOSYLTRANSFERASE 92A1-LIKE"/>
    <property type="match status" value="1"/>
</dbReference>
<accession>A0A0A1HAN7</accession>